<protein>
    <submittedName>
        <fullName evidence="1">Uncharacterized protein</fullName>
    </submittedName>
</protein>
<dbReference type="EMBL" id="CP002109">
    <property type="protein sequence ID" value="ADL03338.1"/>
    <property type="molecule type" value="Genomic_DNA"/>
</dbReference>
<dbReference type="Proteomes" id="UP000001662">
    <property type="component" value="Chromosome"/>
</dbReference>
<gene>
    <name evidence="1" type="ordered locus">Closa_0712</name>
</gene>
<dbReference type="STRING" id="610130.Closa_0712"/>
<evidence type="ECO:0000313" key="1">
    <source>
        <dbReference type="EMBL" id="ADL03338.1"/>
    </source>
</evidence>
<accession>D9R5D2</accession>
<dbReference type="AlphaFoldDB" id="D9R5D2"/>
<proteinExistence type="predicted"/>
<dbReference type="PaxDb" id="610130-Closa_0712"/>
<evidence type="ECO:0000313" key="2">
    <source>
        <dbReference type="Proteomes" id="UP000001662"/>
    </source>
</evidence>
<dbReference type="RefSeq" id="WP_013271433.1">
    <property type="nucleotide sequence ID" value="NC_014376.1"/>
</dbReference>
<dbReference type="HOGENOM" id="CLU_2258921_0_0_9"/>
<organism evidence="1 2">
    <name type="scientific">Lacrimispora saccharolytica (strain ATCC 35040 / DSM 2544 / NRCC 2533 / WM1)</name>
    <name type="common">Clostridium saccharolyticum</name>
    <dbReference type="NCBI Taxonomy" id="610130"/>
    <lineage>
        <taxon>Bacteria</taxon>
        <taxon>Bacillati</taxon>
        <taxon>Bacillota</taxon>
        <taxon>Clostridia</taxon>
        <taxon>Lachnospirales</taxon>
        <taxon>Lachnospiraceae</taxon>
        <taxon>Lacrimispora</taxon>
    </lineage>
</organism>
<sequence length="103" mass="12104">MEEKRKRVTKKLACEIAHMVIGTRKVDSENDIGYCFTTGSITLRIMDRCIIPRRSTFSRFHLKGERYEGQAIDCTLFVGDYVNHDLFYTLEGHQEIDYEYAEE</sequence>
<name>D9R5D2_LACSW</name>
<reference evidence="1" key="1">
    <citation type="submission" date="2010-07" db="EMBL/GenBank/DDBJ databases">
        <title>Complete sequence of Clostridium saccharolyticum WM1.</title>
        <authorList>
            <consortium name="US DOE Joint Genome Institute"/>
            <person name="Lucas S."/>
            <person name="Copeland A."/>
            <person name="Lapidus A."/>
            <person name="Cheng J.-F."/>
            <person name="Bruce D."/>
            <person name="Goodwin L."/>
            <person name="Pitluck S."/>
            <person name="Chertkov O."/>
            <person name="Detter J.C."/>
            <person name="Han C."/>
            <person name="Tapia R."/>
            <person name="Land M."/>
            <person name="Hauser L."/>
            <person name="Chang Y.-J."/>
            <person name="Jeffries C."/>
            <person name="Kyrpides N."/>
            <person name="Ivanova N."/>
            <person name="Mikhailova N."/>
            <person name="Mouttaki H."/>
            <person name="Lin L."/>
            <person name="Zhou J."/>
            <person name="Hemme C.L."/>
            <person name="Woyke T."/>
        </authorList>
    </citation>
    <scope>NUCLEOTIDE SEQUENCE [LARGE SCALE GENOMIC DNA]</scope>
    <source>
        <strain evidence="1">WM1</strain>
    </source>
</reference>
<keyword evidence="2" id="KW-1185">Reference proteome</keyword>
<dbReference type="KEGG" id="csh:Closa_0712"/>